<dbReference type="EMBL" id="CP018743">
    <property type="protein sequence ID" value="APO83356.1"/>
    <property type="molecule type" value="Genomic_DNA"/>
</dbReference>
<evidence type="ECO:0000313" key="9">
    <source>
        <dbReference type="EMBL" id="NWC83736.1"/>
    </source>
</evidence>
<name>A0A1L5PTJ4_PSEPU</name>
<dbReference type="InterPro" id="IPR036390">
    <property type="entry name" value="WH_DNA-bd_sf"/>
</dbReference>
<dbReference type="Proteomes" id="UP000542695">
    <property type="component" value="Unassembled WGS sequence"/>
</dbReference>
<keyword evidence="2" id="KW-0238">DNA-binding</keyword>
<dbReference type="InterPro" id="IPR036388">
    <property type="entry name" value="WH-like_DNA-bd_sf"/>
</dbReference>
<accession>A0A1L5PTJ4</accession>
<dbReference type="GO" id="GO:0045892">
    <property type="term" value="P:negative regulation of DNA-templated transcription"/>
    <property type="evidence" value="ECO:0007669"/>
    <property type="project" value="TreeGrafter"/>
</dbReference>
<evidence type="ECO:0000256" key="4">
    <source>
        <dbReference type="ARBA" id="ARBA00040379"/>
    </source>
</evidence>
<evidence type="ECO:0000256" key="3">
    <source>
        <dbReference type="ARBA" id="ARBA00023163"/>
    </source>
</evidence>
<dbReference type="InterPro" id="IPR050707">
    <property type="entry name" value="HTH_MetabolicPath_Reg"/>
</dbReference>
<feature type="domain" description="HTH iclR-type" evidence="6">
    <location>
        <begin position="1"/>
        <end position="56"/>
    </location>
</feature>
<dbReference type="PROSITE" id="PS51077">
    <property type="entry name" value="HTH_ICLR"/>
    <property type="match status" value="1"/>
</dbReference>
<dbReference type="GO" id="GO:0003700">
    <property type="term" value="F:DNA-binding transcription factor activity"/>
    <property type="evidence" value="ECO:0007669"/>
    <property type="project" value="TreeGrafter"/>
</dbReference>
<dbReference type="InterPro" id="IPR029016">
    <property type="entry name" value="GAF-like_dom_sf"/>
</dbReference>
<dbReference type="Proteomes" id="UP000185146">
    <property type="component" value="Chromosome"/>
</dbReference>
<dbReference type="PANTHER" id="PTHR30136">
    <property type="entry name" value="HELIX-TURN-HELIX TRANSCRIPTIONAL REGULATOR, ICLR FAMILY"/>
    <property type="match status" value="1"/>
</dbReference>
<evidence type="ECO:0000259" key="6">
    <source>
        <dbReference type="PROSITE" id="PS51077"/>
    </source>
</evidence>
<keyword evidence="3" id="KW-0804">Transcription</keyword>
<evidence type="ECO:0000259" key="7">
    <source>
        <dbReference type="PROSITE" id="PS51078"/>
    </source>
</evidence>
<sequence>MLLLELFSREGKSDWSVDEAAIELGLSASHTYRYFRTLSGAGYISAFTPGRYVLGPAIIALDRKMRTGDPMIQAARSLMNEMLVPAPAGCIAILCRYFQGQVMCVHEEFTTRFQHDVSYERGLPRPLYQGAASKVILAHLPLRQVKAFYEEVPKEFERFHLGANWSELKQALRALREQQAVITSGELGNSAAGISAAIFDDKRVIGSISLVVPAALASDEVKAQLAPVVAAAAQTMSNTMAALAANSL</sequence>
<evidence type="ECO:0000313" key="10">
    <source>
        <dbReference type="Proteomes" id="UP000185146"/>
    </source>
</evidence>
<dbReference type="SUPFAM" id="SSF46785">
    <property type="entry name" value="Winged helix' DNA-binding domain"/>
    <property type="match status" value="1"/>
</dbReference>
<dbReference type="PROSITE" id="PS51078">
    <property type="entry name" value="ICLR_ED"/>
    <property type="match status" value="1"/>
</dbReference>
<feature type="domain" description="IclR-ED" evidence="7">
    <location>
        <begin position="57"/>
        <end position="242"/>
    </location>
</feature>
<dbReference type="SUPFAM" id="SSF55781">
    <property type="entry name" value="GAF domain-like"/>
    <property type="match status" value="1"/>
</dbReference>
<dbReference type="PANTHER" id="PTHR30136:SF24">
    <property type="entry name" value="HTH-TYPE TRANSCRIPTIONAL REPRESSOR ALLR"/>
    <property type="match status" value="1"/>
</dbReference>
<evidence type="ECO:0000256" key="5">
    <source>
        <dbReference type="ARBA" id="ARBA00042627"/>
    </source>
</evidence>
<dbReference type="AlphaFoldDB" id="A0A1L5PTJ4"/>
<gene>
    <name evidence="8" type="ORF">BL240_18680</name>
    <name evidence="9" type="ORF">HX798_26110</name>
</gene>
<evidence type="ECO:0000313" key="11">
    <source>
        <dbReference type="Proteomes" id="UP000542695"/>
    </source>
</evidence>
<organism evidence="8 10">
    <name type="scientific">Pseudomonas putida</name>
    <name type="common">Arthrobacter siderocapsulatus</name>
    <dbReference type="NCBI Taxonomy" id="303"/>
    <lineage>
        <taxon>Bacteria</taxon>
        <taxon>Pseudomonadati</taxon>
        <taxon>Pseudomonadota</taxon>
        <taxon>Gammaproteobacteria</taxon>
        <taxon>Pseudomonadales</taxon>
        <taxon>Pseudomonadaceae</taxon>
        <taxon>Pseudomonas</taxon>
    </lineage>
</organism>
<evidence type="ECO:0000313" key="8">
    <source>
        <dbReference type="EMBL" id="APO83356.1"/>
    </source>
</evidence>
<dbReference type="InterPro" id="IPR005471">
    <property type="entry name" value="Tscrpt_reg_IclR_N"/>
</dbReference>
<dbReference type="Gene3D" id="1.10.10.10">
    <property type="entry name" value="Winged helix-like DNA-binding domain superfamily/Winged helix DNA-binding domain"/>
    <property type="match status" value="1"/>
</dbReference>
<keyword evidence="1" id="KW-0805">Transcription regulation</keyword>
<evidence type="ECO:0000256" key="2">
    <source>
        <dbReference type="ARBA" id="ARBA00023125"/>
    </source>
</evidence>
<proteinExistence type="predicted"/>
<dbReference type="Gene3D" id="3.30.450.40">
    <property type="match status" value="1"/>
</dbReference>
<reference evidence="9 11" key="2">
    <citation type="submission" date="2020-04" db="EMBL/GenBank/DDBJ databases">
        <title>Molecular characterization of pseudomonads from Agaricus bisporus reveal novel blotch 2 pathogens in Western Europe.</title>
        <authorList>
            <person name="Taparia T."/>
            <person name="Krijger M."/>
            <person name="Haynes E."/>
            <person name="Elpinstone J.G."/>
            <person name="Noble R."/>
            <person name="Van Der Wolf J."/>
        </authorList>
    </citation>
    <scope>NUCLEOTIDE SEQUENCE [LARGE SCALE GENOMIC DNA]</scope>
    <source>
        <strain evidence="9 11">P7765</strain>
    </source>
</reference>
<dbReference type="GO" id="GO:0003677">
    <property type="term" value="F:DNA binding"/>
    <property type="evidence" value="ECO:0007669"/>
    <property type="project" value="UniProtKB-KW"/>
</dbReference>
<evidence type="ECO:0000256" key="1">
    <source>
        <dbReference type="ARBA" id="ARBA00023015"/>
    </source>
</evidence>
<dbReference type="InterPro" id="IPR014757">
    <property type="entry name" value="Tscrpt_reg_IclR_C"/>
</dbReference>
<dbReference type="EMBL" id="JACARV010000100">
    <property type="protein sequence ID" value="NWC83736.1"/>
    <property type="molecule type" value="Genomic_DNA"/>
</dbReference>
<reference evidence="8 10" key="1">
    <citation type="submission" date="2016-12" db="EMBL/GenBank/DDBJ databases">
        <title>Draft Genome Sequence of Mercury Resistant Pseudomonas DRA525.</title>
        <authorList>
            <person name="Drace K.M."/>
        </authorList>
    </citation>
    <scope>NUCLEOTIDE SEQUENCE [LARGE SCALE GENOMIC DNA]</scope>
    <source>
        <strain evidence="8 10">DRA525</strain>
    </source>
</reference>
<protein>
    <recommendedName>
        <fullName evidence="4">HTH-type transcriptional repressor AllR</fullName>
    </recommendedName>
    <alternativeName>
        <fullName evidence="5">Negative regulator of allantoin and glyoxylate utilization operons</fullName>
    </alternativeName>
</protein>
<dbReference type="Pfam" id="PF01614">
    <property type="entry name" value="IclR_C"/>
    <property type="match status" value="1"/>
</dbReference>